<dbReference type="eggNOG" id="KOG1212">
    <property type="taxonomic scope" value="Eukaryota"/>
</dbReference>
<evidence type="ECO:0000256" key="4">
    <source>
        <dbReference type="ARBA" id="ARBA00022801"/>
    </source>
</evidence>
<dbReference type="PROSITE" id="PS00571">
    <property type="entry name" value="AMIDASES"/>
    <property type="match status" value="1"/>
</dbReference>
<dbReference type="PANTHER" id="PTHR46072:SF1">
    <property type="entry name" value="AMIDASE"/>
    <property type="match status" value="1"/>
</dbReference>
<dbReference type="SUPFAM" id="SSF75304">
    <property type="entry name" value="Amidase signature (AS) enzymes"/>
    <property type="match status" value="1"/>
</dbReference>
<dbReference type="InterPro" id="IPR036928">
    <property type="entry name" value="AS_sf"/>
</dbReference>
<dbReference type="Proteomes" id="UP000007129">
    <property type="component" value="Unassembled WGS sequence"/>
</dbReference>
<accession>K2RM43</accession>
<dbReference type="EC" id="3.5.1.4" evidence="3"/>
<sequence>MCNEMCAIQSSGKTLKRKKENNQIPTVVDWRAIAQKKRAAQPELIPSEVRVKNIPDGLVNAVEYVQSCGLLSDEELQLTRITDARVLLDKVVSGALTSAKIASAFIKRTAILQQLTGCCTEIFFDRALERAQILDRHLAETGKPIGPLHGLPVSVKDGFDVGWVGLVDTPAPKNGRELEVLLQLGAVIYCKTNIPQSLLMSDSYHHVFGQSVNPFNRNLISGGSSGGEGALVGGRGSILGMGTDIGGSVRIPACLQGLYRLCPTIGRVPFLKSAEACTRRSSETEQLSHTHRRDQEYIVPPVAGPLTHNLSTLEYYLDDSHLSTSPWDVDPRAFPIPWRKGLAEPPKKPLKLAYIFDDGVVKPQPPVARIMREVVEKLKAVGREFIEWDTSLHKEGVRLWYEAVLADGGKGCRDNCALIGEPLIQGMVVGEEKNFLDIPERQKVRHHDQLSVAKL</sequence>
<feature type="domain" description="Amidase" evidence="5">
    <location>
        <begin position="102"/>
        <end position="415"/>
    </location>
</feature>
<dbReference type="InterPro" id="IPR023631">
    <property type="entry name" value="Amidase_dom"/>
</dbReference>
<dbReference type="InParanoid" id="K2RM43"/>
<dbReference type="InterPro" id="IPR020556">
    <property type="entry name" value="Amidase_CS"/>
</dbReference>
<proteinExistence type="inferred from homology"/>
<keyword evidence="4" id="KW-0378">Hydrolase</keyword>
<reference evidence="6 7" key="1">
    <citation type="journal article" date="2012" name="BMC Genomics">
        <title>Tools to kill: Genome of one of the most destructive plant pathogenic fungi Macrophomina phaseolina.</title>
        <authorList>
            <person name="Islam M.S."/>
            <person name="Haque M.S."/>
            <person name="Islam M.M."/>
            <person name="Emdad E.M."/>
            <person name="Halim A."/>
            <person name="Hossen Q.M.M."/>
            <person name="Hossain M.Z."/>
            <person name="Ahmed B."/>
            <person name="Rahim S."/>
            <person name="Rahman M.S."/>
            <person name="Alam M.M."/>
            <person name="Hou S."/>
            <person name="Wan X."/>
            <person name="Saito J.A."/>
            <person name="Alam M."/>
        </authorList>
    </citation>
    <scope>NUCLEOTIDE SEQUENCE [LARGE SCALE GENOMIC DNA]</scope>
    <source>
        <strain evidence="6 7">MS6</strain>
    </source>
</reference>
<evidence type="ECO:0000256" key="2">
    <source>
        <dbReference type="ARBA" id="ARBA00009199"/>
    </source>
</evidence>
<evidence type="ECO:0000256" key="3">
    <source>
        <dbReference type="ARBA" id="ARBA00012922"/>
    </source>
</evidence>
<dbReference type="VEuPathDB" id="FungiDB:MPH_11721"/>
<evidence type="ECO:0000259" key="5">
    <source>
        <dbReference type="Pfam" id="PF01425"/>
    </source>
</evidence>
<name>K2RM43_MACPH</name>
<dbReference type="Pfam" id="PF01425">
    <property type="entry name" value="Amidase"/>
    <property type="match status" value="1"/>
</dbReference>
<dbReference type="EMBL" id="AHHD01000496">
    <property type="protein sequence ID" value="EKG11249.1"/>
    <property type="molecule type" value="Genomic_DNA"/>
</dbReference>
<comment type="caution">
    <text evidence="6">The sequence shown here is derived from an EMBL/GenBank/DDBJ whole genome shotgun (WGS) entry which is preliminary data.</text>
</comment>
<comment type="similarity">
    <text evidence="2">Belongs to the amidase family.</text>
</comment>
<gene>
    <name evidence="6" type="ORF">MPH_11721</name>
</gene>
<evidence type="ECO:0000256" key="1">
    <source>
        <dbReference type="ARBA" id="ARBA00001311"/>
    </source>
</evidence>
<dbReference type="Gene3D" id="3.90.1300.10">
    <property type="entry name" value="Amidase signature (AS) domain"/>
    <property type="match status" value="1"/>
</dbReference>
<organism evidence="6 7">
    <name type="scientific">Macrophomina phaseolina (strain MS6)</name>
    <name type="common">Charcoal rot fungus</name>
    <dbReference type="NCBI Taxonomy" id="1126212"/>
    <lineage>
        <taxon>Eukaryota</taxon>
        <taxon>Fungi</taxon>
        <taxon>Dikarya</taxon>
        <taxon>Ascomycota</taxon>
        <taxon>Pezizomycotina</taxon>
        <taxon>Dothideomycetes</taxon>
        <taxon>Dothideomycetes incertae sedis</taxon>
        <taxon>Botryosphaeriales</taxon>
        <taxon>Botryosphaeriaceae</taxon>
        <taxon>Macrophomina</taxon>
    </lineage>
</organism>
<comment type="catalytic activity">
    <reaction evidence="1">
        <text>a monocarboxylic acid amide + H2O = a monocarboxylate + NH4(+)</text>
        <dbReference type="Rhea" id="RHEA:12020"/>
        <dbReference type="ChEBI" id="CHEBI:15377"/>
        <dbReference type="ChEBI" id="CHEBI:28938"/>
        <dbReference type="ChEBI" id="CHEBI:35757"/>
        <dbReference type="ChEBI" id="CHEBI:83628"/>
        <dbReference type="EC" id="3.5.1.4"/>
    </reaction>
</comment>
<protein>
    <recommendedName>
        <fullName evidence="3">amidase</fullName>
        <ecNumber evidence="3">3.5.1.4</ecNumber>
    </recommendedName>
</protein>
<dbReference type="PANTHER" id="PTHR46072">
    <property type="entry name" value="AMIDASE-RELATED-RELATED"/>
    <property type="match status" value="1"/>
</dbReference>
<evidence type="ECO:0000313" key="7">
    <source>
        <dbReference type="Proteomes" id="UP000007129"/>
    </source>
</evidence>
<dbReference type="AlphaFoldDB" id="K2RM43"/>
<evidence type="ECO:0000313" key="6">
    <source>
        <dbReference type="EMBL" id="EKG11249.1"/>
    </source>
</evidence>
<dbReference type="STRING" id="1126212.K2RM43"/>
<dbReference type="OrthoDB" id="6428749at2759"/>
<dbReference type="HOGENOM" id="CLU_009600_9_0_1"/>
<dbReference type="GO" id="GO:0004040">
    <property type="term" value="F:amidase activity"/>
    <property type="evidence" value="ECO:0007669"/>
    <property type="project" value="UniProtKB-EC"/>
</dbReference>